<protein>
    <submittedName>
        <fullName evidence="2">Uncharacterized protein</fullName>
    </submittedName>
</protein>
<feature type="transmembrane region" description="Helical" evidence="1">
    <location>
        <begin position="12"/>
        <end position="33"/>
    </location>
</feature>
<proteinExistence type="predicted"/>
<dbReference type="AlphaFoldDB" id="A0A2J6SH50"/>
<evidence type="ECO:0000313" key="3">
    <source>
        <dbReference type="Proteomes" id="UP000235371"/>
    </source>
</evidence>
<dbReference type="RefSeq" id="XP_024727002.1">
    <property type="nucleotide sequence ID" value="XM_024881919.1"/>
</dbReference>
<keyword evidence="3" id="KW-1185">Reference proteome</keyword>
<dbReference type="EMBL" id="KZ613913">
    <property type="protein sequence ID" value="PMD50098.1"/>
    <property type="molecule type" value="Genomic_DNA"/>
</dbReference>
<reference evidence="2 3" key="1">
    <citation type="submission" date="2016-04" db="EMBL/GenBank/DDBJ databases">
        <title>A degradative enzymes factory behind the ericoid mycorrhizal symbiosis.</title>
        <authorList>
            <consortium name="DOE Joint Genome Institute"/>
            <person name="Martino E."/>
            <person name="Morin E."/>
            <person name="Grelet G."/>
            <person name="Kuo A."/>
            <person name="Kohler A."/>
            <person name="Daghino S."/>
            <person name="Barry K."/>
            <person name="Choi C."/>
            <person name="Cichocki N."/>
            <person name="Clum A."/>
            <person name="Copeland A."/>
            <person name="Hainaut M."/>
            <person name="Haridas S."/>
            <person name="Labutti K."/>
            <person name="Lindquist E."/>
            <person name="Lipzen A."/>
            <person name="Khouja H.-R."/>
            <person name="Murat C."/>
            <person name="Ohm R."/>
            <person name="Olson A."/>
            <person name="Spatafora J."/>
            <person name="Veneault-Fourrey C."/>
            <person name="Henrissat B."/>
            <person name="Grigoriev I."/>
            <person name="Martin F."/>
            <person name="Perotto S."/>
        </authorList>
    </citation>
    <scope>NUCLEOTIDE SEQUENCE [LARGE SCALE GENOMIC DNA]</scope>
    <source>
        <strain evidence="2 3">E</strain>
    </source>
</reference>
<dbReference type="InParanoid" id="A0A2J6SH50"/>
<sequence>MDTAIGLLISEPLHLFVLGVVHEPASALLPFVLNILSPRRRGSATGWPPAVPAHQ</sequence>
<dbReference type="GeneID" id="36589996"/>
<dbReference type="Proteomes" id="UP000235371">
    <property type="component" value="Unassembled WGS sequence"/>
</dbReference>
<evidence type="ECO:0000256" key="1">
    <source>
        <dbReference type="SAM" id="Phobius"/>
    </source>
</evidence>
<evidence type="ECO:0000313" key="2">
    <source>
        <dbReference type="EMBL" id="PMD50098.1"/>
    </source>
</evidence>
<keyword evidence="1" id="KW-1133">Transmembrane helix</keyword>
<organism evidence="2 3">
    <name type="scientific">Hyaloscypha bicolor E</name>
    <dbReference type="NCBI Taxonomy" id="1095630"/>
    <lineage>
        <taxon>Eukaryota</taxon>
        <taxon>Fungi</taxon>
        <taxon>Dikarya</taxon>
        <taxon>Ascomycota</taxon>
        <taxon>Pezizomycotina</taxon>
        <taxon>Leotiomycetes</taxon>
        <taxon>Helotiales</taxon>
        <taxon>Hyaloscyphaceae</taxon>
        <taxon>Hyaloscypha</taxon>
        <taxon>Hyaloscypha bicolor</taxon>
    </lineage>
</organism>
<gene>
    <name evidence="2" type="ORF">K444DRAFT_621484</name>
</gene>
<keyword evidence="1" id="KW-0472">Membrane</keyword>
<accession>A0A2J6SH50</accession>
<name>A0A2J6SH50_9HELO</name>
<keyword evidence="1" id="KW-0812">Transmembrane</keyword>